<evidence type="ECO:0000256" key="1">
    <source>
        <dbReference type="ARBA" id="ARBA00004727"/>
    </source>
</evidence>
<feature type="domain" description="Starch synthase catalytic" evidence="6">
    <location>
        <begin position="139"/>
        <end position="311"/>
    </location>
</feature>
<dbReference type="Proteomes" id="UP000265515">
    <property type="component" value="Unassembled WGS sequence"/>
</dbReference>
<dbReference type="InterPro" id="IPR013534">
    <property type="entry name" value="Starch_synth_cat_dom"/>
</dbReference>
<dbReference type="SUPFAM" id="SSF53756">
    <property type="entry name" value="UDP-Glycosyltransferase/glycogen phosphorylase"/>
    <property type="match status" value="1"/>
</dbReference>
<keyword evidence="3" id="KW-0808">Transferase</keyword>
<dbReference type="PANTHER" id="PTHR45825">
    <property type="entry name" value="GRANULE-BOUND STARCH SYNTHASE 1, CHLOROPLASTIC/AMYLOPLASTIC"/>
    <property type="match status" value="1"/>
</dbReference>
<dbReference type="GO" id="GO:0016757">
    <property type="term" value="F:glycosyltransferase activity"/>
    <property type="evidence" value="ECO:0007669"/>
    <property type="project" value="UniProtKB-KW"/>
</dbReference>
<protein>
    <recommendedName>
        <fullName evidence="6">Starch synthase catalytic domain-containing protein</fullName>
    </recommendedName>
</protein>
<dbReference type="OrthoDB" id="512920at2759"/>
<name>A0A388JJL8_CHABU</name>
<feature type="compositionally biased region" description="Basic and acidic residues" evidence="5">
    <location>
        <begin position="63"/>
        <end position="74"/>
    </location>
</feature>
<evidence type="ECO:0000256" key="2">
    <source>
        <dbReference type="ARBA" id="ARBA00022676"/>
    </source>
</evidence>
<evidence type="ECO:0000256" key="3">
    <source>
        <dbReference type="ARBA" id="ARBA00022679"/>
    </source>
</evidence>
<keyword evidence="2" id="KW-0328">Glycosyltransferase</keyword>
<evidence type="ECO:0000313" key="8">
    <source>
        <dbReference type="Proteomes" id="UP000265515"/>
    </source>
</evidence>
<feature type="region of interest" description="Disordered" evidence="5">
    <location>
        <begin position="63"/>
        <end position="92"/>
    </location>
</feature>
<dbReference type="UniPathway" id="UPA00152"/>
<dbReference type="STRING" id="69332.A0A388JJL8"/>
<organism evidence="7 8">
    <name type="scientific">Chara braunii</name>
    <name type="common">Braun's stonewort</name>
    <dbReference type="NCBI Taxonomy" id="69332"/>
    <lineage>
        <taxon>Eukaryota</taxon>
        <taxon>Viridiplantae</taxon>
        <taxon>Streptophyta</taxon>
        <taxon>Charophyceae</taxon>
        <taxon>Charales</taxon>
        <taxon>Characeae</taxon>
        <taxon>Chara</taxon>
    </lineage>
</organism>
<dbReference type="Gramene" id="GBG42277">
    <property type="protein sequence ID" value="GBG42277"/>
    <property type="gene ID" value="CBR_g75690"/>
</dbReference>
<evidence type="ECO:0000313" key="7">
    <source>
        <dbReference type="EMBL" id="GBG42277.1"/>
    </source>
</evidence>
<dbReference type="Pfam" id="PF08323">
    <property type="entry name" value="Glyco_transf_5"/>
    <property type="match status" value="1"/>
</dbReference>
<keyword evidence="8" id="KW-1185">Reference proteome</keyword>
<dbReference type="GO" id="GO:0019252">
    <property type="term" value="P:starch biosynthetic process"/>
    <property type="evidence" value="ECO:0007669"/>
    <property type="project" value="UniProtKB-UniPathway"/>
</dbReference>
<evidence type="ECO:0000256" key="4">
    <source>
        <dbReference type="ARBA" id="ARBA00022922"/>
    </source>
</evidence>
<comment type="pathway">
    <text evidence="1">Glycan biosynthesis; starch biosynthesis.</text>
</comment>
<proteinExistence type="predicted"/>
<dbReference type="AlphaFoldDB" id="A0A388JJL8"/>
<sequence length="311" mass="33458">MDSLACTAWPSRAVAVSVSTRSHSDGGASESISGSGRTRLAPAIAIVRSSAFIDNAGCAALRHQEEGTRSEGRRLPRTVGSSISPSPRRSRDVFARPRAVDRNGAVGAVSAERANTAVSEKFAADSSSLPVEQRKMTLVFVGAETAPWSKVGGLGDVMGALPPALAARGHRVMTVSPRYDQYHDAWDTSVTAQVSLGGELETVRFFHSLNRGVDRVFVDHPLFLEMVWGKTGQKIYGEKVGVEYPENPLRFAIFCQAALQAPLLLHLAEGTGMSSPYGEDVVFVVNDWHAALVPLYLKSRFQSRGTYANAK</sequence>
<dbReference type="PANTHER" id="PTHR45825:SF3">
    <property type="entry name" value="GRANULE-BOUND STARCH SYNTHASE 1, CHLOROPLASTIC_AMYLOPLASTIC"/>
    <property type="match status" value="1"/>
</dbReference>
<feature type="non-terminal residue" evidence="7">
    <location>
        <position position="311"/>
    </location>
</feature>
<gene>
    <name evidence="7" type="ORF">CBR_g75690</name>
</gene>
<dbReference type="Gene3D" id="3.40.50.2000">
    <property type="entry name" value="Glycogen Phosphorylase B"/>
    <property type="match status" value="1"/>
</dbReference>
<keyword evidence="4" id="KW-0750">Starch biosynthesis</keyword>
<evidence type="ECO:0000256" key="5">
    <source>
        <dbReference type="SAM" id="MobiDB-lite"/>
    </source>
</evidence>
<dbReference type="EMBL" id="BFEA01002672">
    <property type="protein sequence ID" value="GBG42277.1"/>
    <property type="molecule type" value="Genomic_DNA"/>
</dbReference>
<evidence type="ECO:0000259" key="6">
    <source>
        <dbReference type="Pfam" id="PF08323"/>
    </source>
</evidence>
<reference evidence="7 8" key="1">
    <citation type="journal article" date="2018" name="Cell">
        <title>The Chara Genome: Secondary Complexity and Implications for Plant Terrestrialization.</title>
        <authorList>
            <person name="Nishiyama T."/>
            <person name="Sakayama H."/>
            <person name="Vries J.D."/>
            <person name="Buschmann H."/>
            <person name="Saint-Marcoux D."/>
            <person name="Ullrich K.K."/>
            <person name="Haas F.B."/>
            <person name="Vanderstraeten L."/>
            <person name="Becker D."/>
            <person name="Lang D."/>
            <person name="Vosolsobe S."/>
            <person name="Rombauts S."/>
            <person name="Wilhelmsson P.K.I."/>
            <person name="Janitza P."/>
            <person name="Kern R."/>
            <person name="Heyl A."/>
            <person name="Rumpler F."/>
            <person name="Villalobos L.I.A.C."/>
            <person name="Clay J.M."/>
            <person name="Skokan R."/>
            <person name="Toyoda A."/>
            <person name="Suzuki Y."/>
            <person name="Kagoshima H."/>
            <person name="Schijlen E."/>
            <person name="Tajeshwar N."/>
            <person name="Catarino B."/>
            <person name="Hetherington A.J."/>
            <person name="Saltykova A."/>
            <person name="Bonnot C."/>
            <person name="Breuninger H."/>
            <person name="Symeonidi A."/>
            <person name="Radhakrishnan G.V."/>
            <person name="Van Nieuwerburgh F."/>
            <person name="Deforce D."/>
            <person name="Chang C."/>
            <person name="Karol K.G."/>
            <person name="Hedrich R."/>
            <person name="Ulvskov P."/>
            <person name="Glockner G."/>
            <person name="Delwiche C.F."/>
            <person name="Petrasek J."/>
            <person name="Van de Peer Y."/>
            <person name="Friml J."/>
            <person name="Beilby M."/>
            <person name="Dolan L."/>
            <person name="Kohara Y."/>
            <person name="Sugano S."/>
            <person name="Fujiyama A."/>
            <person name="Delaux P.-M."/>
            <person name="Quint M."/>
            <person name="TheiBen G."/>
            <person name="Hagemann M."/>
            <person name="Harholt J."/>
            <person name="Dunand C."/>
            <person name="Zachgo S."/>
            <person name="Langdale J."/>
            <person name="Maumus F."/>
            <person name="Straeten D.V.D."/>
            <person name="Gould S.B."/>
            <person name="Rensing S.A."/>
        </authorList>
    </citation>
    <scope>NUCLEOTIDE SEQUENCE [LARGE SCALE GENOMIC DNA]</scope>
    <source>
        <strain evidence="7 8">S276</strain>
    </source>
</reference>
<accession>A0A388JJL8</accession>
<comment type="caution">
    <text evidence="7">The sequence shown here is derived from an EMBL/GenBank/DDBJ whole genome shotgun (WGS) entry which is preliminary data.</text>
</comment>